<proteinExistence type="predicted"/>
<keyword evidence="2" id="KW-1185">Reference proteome</keyword>
<organism evidence="1 2">
    <name type="scientific">Characodon lateralis</name>
    <dbReference type="NCBI Taxonomy" id="208331"/>
    <lineage>
        <taxon>Eukaryota</taxon>
        <taxon>Metazoa</taxon>
        <taxon>Chordata</taxon>
        <taxon>Craniata</taxon>
        <taxon>Vertebrata</taxon>
        <taxon>Euteleostomi</taxon>
        <taxon>Actinopterygii</taxon>
        <taxon>Neopterygii</taxon>
        <taxon>Teleostei</taxon>
        <taxon>Neoteleostei</taxon>
        <taxon>Acanthomorphata</taxon>
        <taxon>Ovalentaria</taxon>
        <taxon>Atherinomorphae</taxon>
        <taxon>Cyprinodontiformes</taxon>
        <taxon>Goodeidae</taxon>
        <taxon>Characodon</taxon>
    </lineage>
</organism>
<dbReference type="Proteomes" id="UP001352852">
    <property type="component" value="Unassembled WGS sequence"/>
</dbReference>
<reference evidence="1 2" key="1">
    <citation type="submission" date="2021-06" db="EMBL/GenBank/DDBJ databases">
        <authorList>
            <person name="Palmer J.M."/>
        </authorList>
    </citation>
    <scope>NUCLEOTIDE SEQUENCE [LARGE SCALE GENOMIC DNA]</scope>
    <source>
        <strain evidence="1 2">CL_MEX2019</strain>
        <tissue evidence="1">Muscle</tissue>
    </source>
</reference>
<sequence>MTWMRHLCSGKIADHGDRAVMLVAKPGEKPATWHTHVVHPKWQLTDQAAKCLDQMKALIEVLITGWMNQQTSNLFSHPALHLLSHPAHHRLSLPALHCFCQPVLHQYTKYDIIIF</sequence>
<protein>
    <submittedName>
        <fullName evidence="1">Uncharacterized protein</fullName>
    </submittedName>
</protein>
<gene>
    <name evidence="1" type="ORF">CHARACLAT_027946</name>
</gene>
<accession>A0ABU7DAR8</accession>
<evidence type="ECO:0000313" key="1">
    <source>
        <dbReference type="EMBL" id="MED6272222.1"/>
    </source>
</evidence>
<comment type="caution">
    <text evidence="1">The sequence shown here is derived from an EMBL/GenBank/DDBJ whole genome shotgun (WGS) entry which is preliminary data.</text>
</comment>
<name>A0ABU7DAR8_9TELE</name>
<dbReference type="EMBL" id="JAHUTJ010020029">
    <property type="protein sequence ID" value="MED6272222.1"/>
    <property type="molecule type" value="Genomic_DNA"/>
</dbReference>
<evidence type="ECO:0000313" key="2">
    <source>
        <dbReference type="Proteomes" id="UP001352852"/>
    </source>
</evidence>